<evidence type="ECO:0000256" key="9">
    <source>
        <dbReference type="ARBA" id="ARBA00023306"/>
    </source>
</evidence>
<dbReference type="GO" id="GO:0005680">
    <property type="term" value="C:anaphase-promoting complex"/>
    <property type="evidence" value="ECO:0007669"/>
    <property type="project" value="InterPro"/>
</dbReference>
<comment type="caution">
    <text evidence="12">The sequence shown here is derived from an EMBL/GenBank/DDBJ whole genome shotgun (WGS) entry which is preliminary data.</text>
</comment>
<evidence type="ECO:0000313" key="13">
    <source>
        <dbReference type="Proteomes" id="UP001162162"/>
    </source>
</evidence>
<evidence type="ECO:0000256" key="6">
    <source>
        <dbReference type="ARBA" id="ARBA00022776"/>
    </source>
</evidence>
<evidence type="ECO:0000256" key="7">
    <source>
        <dbReference type="ARBA" id="ARBA00022786"/>
    </source>
</evidence>
<dbReference type="Proteomes" id="UP001162162">
    <property type="component" value="Unassembled WGS sequence"/>
</dbReference>
<comment type="pathway">
    <text evidence="2">Protein modification; protein ubiquitination.</text>
</comment>
<dbReference type="Pfam" id="PF05839">
    <property type="entry name" value="Apc13p"/>
    <property type="match status" value="1"/>
</dbReference>
<evidence type="ECO:0000256" key="2">
    <source>
        <dbReference type="ARBA" id="ARBA00004906"/>
    </source>
</evidence>
<keyword evidence="9" id="KW-0131">Cell cycle</keyword>
<evidence type="ECO:0000313" key="12">
    <source>
        <dbReference type="EMBL" id="KAJ8941948.1"/>
    </source>
</evidence>
<proteinExistence type="inferred from homology"/>
<dbReference type="PANTHER" id="PTHR28672:SF1">
    <property type="entry name" value="ANAPHASE-PROMOTING COMPLEX SUBUNIT 13"/>
    <property type="match status" value="1"/>
</dbReference>
<sequence>MKVFMDSQASIDGFFVDLVDDAWRADTLPDDDIAVPAWELSDPEADSGDLHFTLKEQEQKWTDIMLTALSEHQ</sequence>
<evidence type="ECO:0000256" key="8">
    <source>
        <dbReference type="ARBA" id="ARBA00023242"/>
    </source>
</evidence>
<dbReference type="EMBL" id="JAPWTK010000347">
    <property type="protein sequence ID" value="KAJ8941948.1"/>
    <property type="molecule type" value="Genomic_DNA"/>
</dbReference>
<evidence type="ECO:0000256" key="11">
    <source>
        <dbReference type="ARBA" id="ARBA00045696"/>
    </source>
</evidence>
<evidence type="ECO:0000256" key="3">
    <source>
        <dbReference type="ARBA" id="ARBA00006940"/>
    </source>
</evidence>
<dbReference type="PANTHER" id="PTHR28672">
    <property type="entry name" value="ANAPHASE-PROMOTING COMPLEX SUBUNIT 13"/>
    <property type="match status" value="1"/>
</dbReference>
<organism evidence="12 13">
    <name type="scientific">Aromia moschata</name>
    <dbReference type="NCBI Taxonomy" id="1265417"/>
    <lineage>
        <taxon>Eukaryota</taxon>
        <taxon>Metazoa</taxon>
        <taxon>Ecdysozoa</taxon>
        <taxon>Arthropoda</taxon>
        <taxon>Hexapoda</taxon>
        <taxon>Insecta</taxon>
        <taxon>Pterygota</taxon>
        <taxon>Neoptera</taxon>
        <taxon>Endopterygota</taxon>
        <taxon>Coleoptera</taxon>
        <taxon>Polyphaga</taxon>
        <taxon>Cucujiformia</taxon>
        <taxon>Chrysomeloidea</taxon>
        <taxon>Cerambycidae</taxon>
        <taxon>Cerambycinae</taxon>
        <taxon>Callichromatini</taxon>
        <taxon>Aromia</taxon>
    </lineage>
</organism>
<evidence type="ECO:0000256" key="10">
    <source>
        <dbReference type="ARBA" id="ARBA00031338"/>
    </source>
</evidence>
<keyword evidence="8" id="KW-0539">Nucleus</keyword>
<name>A0AAV8XTY1_9CUCU</name>
<keyword evidence="7" id="KW-0833">Ubl conjugation pathway</keyword>
<keyword evidence="6" id="KW-0498">Mitosis</keyword>
<comment type="subcellular location">
    <subcellularLocation>
        <location evidence="1">Nucleus</location>
    </subcellularLocation>
</comment>
<keyword evidence="5" id="KW-0132">Cell division</keyword>
<gene>
    <name evidence="12" type="ORF">NQ318_013284</name>
</gene>
<evidence type="ECO:0000256" key="5">
    <source>
        <dbReference type="ARBA" id="ARBA00022618"/>
    </source>
</evidence>
<comment type="similarity">
    <text evidence="3">Belongs to the APC13 family.</text>
</comment>
<evidence type="ECO:0000256" key="1">
    <source>
        <dbReference type="ARBA" id="ARBA00004123"/>
    </source>
</evidence>
<keyword evidence="13" id="KW-1185">Reference proteome</keyword>
<accession>A0AAV8XTY1</accession>
<dbReference type="AlphaFoldDB" id="A0AAV8XTY1"/>
<dbReference type="GO" id="GO:0051301">
    <property type="term" value="P:cell division"/>
    <property type="evidence" value="ECO:0007669"/>
    <property type="project" value="UniProtKB-KW"/>
</dbReference>
<protein>
    <recommendedName>
        <fullName evidence="4">Anaphase-promoting complex subunit 13</fullName>
    </recommendedName>
    <alternativeName>
        <fullName evidence="10">Cyclosome subunit 13</fullName>
    </alternativeName>
</protein>
<comment type="function">
    <text evidence="11">Component of the anaphase promoting complex/cyclosome (APC/C), a cell cycle-regulated E3 ubiquitin ligase that controls progression through mitosis and the G1 phase of the cell cycle. The APC/C complex acts by mediating ubiquitination and subsequent degradation of target proteins: it mainly mediates the formation of 'Lys-11'-linked polyubiquitin chains and, to a lower extent, the formation of 'Lys-48'- and 'Lys-63'-linked polyubiquitin chains. The APC/C complex catalyzes assembly of branched 'Lys-11'-/'Lys-48'-linked branched ubiquitin chains on target proteins.</text>
</comment>
<reference evidence="12" key="1">
    <citation type="journal article" date="2023" name="Insect Mol. Biol.">
        <title>Genome sequencing provides insights into the evolution of gene families encoding plant cell wall-degrading enzymes in longhorned beetles.</title>
        <authorList>
            <person name="Shin N.R."/>
            <person name="Okamura Y."/>
            <person name="Kirsch R."/>
            <person name="Pauchet Y."/>
        </authorList>
    </citation>
    <scope>NUCLEOTIDE SEQUENCE</scope>
    <source>
        <strain evidence="12">AMC_N1</strain>
    </source>
</reference>
<dbReference type="InterPro" id="IPR008401">
    <property type="entry name" value="Apc13"/>
</dbReference>
<dbReference type="GO" id="GO:0070979">
    <property type="term" value="P:protein K11-linked ubiquitination"/>
    <property type="evidence" value="ECO:0007669"/>
    <property type="project" value="TreeGrafter"/>
</dbReference>
<evidence type="ECO:0000256" key="4">
    <source>
        <dbReference type="ARBA" id="ARBA00013935"/>
    </source>
</evidence>